<dbReference type="GO" id="GO:0007165">
    <property type="term" value="P:signal transduction"/>
    <property type="evidence" value="ECO:0007669"/>
    <property type="project" value="TreeGrafter"/>
</dbReference>
<keyword evidence="2 5" id="KW-0645">Protease</keyword>
<keyword evidence="4 5" id="KW-0720">Serine protease</keyword>
<evidence type="ECO:0000256" key="3">
    <source>
        <dbReference type="ARBA" id="ARBA00022801"/>
    </source>
</evidence>
<dbReference type="InterPro" id="IPR041489">
    <property type="entry name" value="PDZ_6"/>
</dbReference>
<feature type="domain" description="PDZ" evidence="7">
    <location>
        <begin position="112"/>
        <end position="180"/>
    </location>
</feature>
<dbReference type="CDD" id="cd06782">
    <property type="entry name" value="cpPDZ_CPP-like"/>
    <property type="match status" value="1"/>
</dbReference>
<evidence type="ECO:0000256" key="5">
    <source>
        <dbReference type="RuleBase" id="RU004404"/>
    </source>
</evidence>
<keyword evidence="6" id="KW-0812">Transmembrane</keyword>
<comment type="caution">
    <text evidence="8">The sequence shown here is derived from an EMBL/GenBank/DDBJ whole genome shotgun (WGS) entry which is preliminary data.</text>
</comment>
<dbReference type="InterPro" id="IPR055210">
    <property type="entry name" value="CtpA/B_N"/>
</dbReference>
<organism evidence="8 9">
    <name type="scientific">Candidatus Buchananbacteria bacterium CG10_big_fil_rev_8_21_14_0_10_42_9</name>
    <dbReference type="NCBI Taxonomy" id="1974526"/>
    <lineage>
        <taxon>Bacteria</taxon>
        <taxon>Candidatus Buchananiibacteriota</taxon>
    </lineage>
</organism>
<dbReference type="InterPro" id="IPR001478">
    <property type="entry name" value="PDZ"/>
</dbReference>
<evidence type="ECO:0000256" key="4">
    <source>
        <dbReference type="ARBA" id="ARBA00022825"/>
    </source>
</evidence>
<dbReference type="Pfam" id="PF22694">
    <property type="entry name" value="CtpB_N-like"/>
    <property type="match status" value="1"/>
</dbReference>
<dbReference type="InterPro" id="IPR036034">
    <property type="entry name" value="PDZ_sf"/>
</dbReference>
<dbReference type="FunFam" id="2.30.42.10:FF:000063">
    <property type="entry name" value="Peptidase, S41 family"/>
    <property type="match status" value="1"/>
</dbReference>
<feature type="transmembrane region" description="Helical" evidence="6">
    <location>
        <begin position="9"/>
        <end position="29"/>
    </location>
</feature>
<dbReference type="Gene3D" id="2.30.42.10">
    <property type="match status" value="1"/>
</dbReference>
<keyword evidence="3 5" id="KW-0378">Hydrolase</keyword>
<evidence type="ECO:0000259" key="7">
    <source>
        <dbReference type="PROSITE" id="PS50106"/>
    </source>
</evidence>
<evidence type="ECO:0000256" key="6">
    <source>
        <dbReference type="SAM" id="Phobius"/>
    </source>
</evidence>
<sequence>MRKLQPPTVYFTFIALSALALAFIIGFSWGQVSGSPIISVFSSGEIVNHDKVPEYLSDDVDFNLFWKVFDYIKDNALDKEALLDTQLIHGAISGMVAAIGDPYSVYLPPDLSKEFTDELSGEFEGIGAEIGIRNNQLVIIAPVRDTPAERAGLKSGDYILQIDDVDTQDISLDYAVSIIRGKKGTTVVLKIGRQKNGELEINDVPIVRDVIDFDSVEWQLLDNNIALIELHFFNGDTLGDFNQIVREILNLNVNGIVLDLRGNPGGFLHVANAVAGEWVGPGPVVIERHSDGTEIRHEGRNLARFADIPTVVLINGGSASGSEIVAGALQDFEQATIVGMQSFGKGSIQDLKEFDNGSSVKLTVAEWLTPNGRSINEEGILPDIEVDRTIEDLDTDVDPQLDKALEVLNTLFIK</sequence>
<protein>
    <submittedName>
        <fullName evidence="8">S41 family peptidase</fullName>
    </submittedName>
</protein>
<evidence type="ECO:0000313" key="8">
    <source>
        <dbReference type="EMBL" id="PIS05532.1"/>
    </source>
</evidence>
<proteinExistence type="inferred from homology"/>
<dbReference type="Proteomes" id="UP000230935">
    <property type="component" value="Unassembled WGS sequence"/>
</dbReference>
<dbReference type="PANTHER" id="PTHR32060">
    <property type="entry name" value="TAIL-SPECIFIC PROTEASE"/>
    <property type="match status" value="1"/>
</dbReference>
<comment type="similarity">
    <text evidence="1 5">Belongs to the peptidase S41A family.</text>
</comment>
<dbReference type="InterPro" id="IPR005151">
    <property type="entry name" value="Tail-specific_protease"/>
</dbReference>
<dbReference type="SUPFAM" id="SSF50156">
    <property type="entry name" value="PDZ domain-like"/>
    <property type="match status" value="1"/>
</dbReference>
<dbReference type="GO" id="GO:0008236">
    <property type="term" value="F:serine-type peptidase activity"/>
    <property type="evidence" value="ECO:0007669"/>
    <property type="project" value="UniProtKB-KW"/>
</dbReference>
<dbReference type="SMART" id="SM00228">
    <property type="entry name" value="PDZ"/>
    <property type="match status" value="1"/>
</dbReference>
<dbReference type="SMART" id="SM00245">
    <property type="entry name" value="TSPc"/>
    <property type="match status" value="1"/>
</dbReference>
<gene>
    <name evidence="8" type="ORF">COT81_00770</name>
</gene>
<dbReference type="AlphaFoldDB" id="A0A2H0W2D7"/>
<evidence type="ECO:0000256" key="2">
    <source>
        <dbReference type="ARBA" id="ARBA00022670"/>
    </source>
</evidence>
<keyword evidence="6" id="KW-0472">Membrane</keyword>
<dbReference type="Pfam" id="PF03572">
    <property type="entry name" value="Peptidase_S41"/>
    <property type="match status" value="1"/>
</dbReference>
<dbReference type="InterPro" id="IPR029045">
    <property type="entry name" value="ClpP/crotonase-like_dom_sf"/>
</dbReference>
<dbReference type="GO" id="GO:0004175">
    <property type="term" value="F:endopeptidase activity"/>
    <property type="evidence" value="ECO:0007669"/>
    <property type="project" value="TreeGrafter"/>
</dbReference>
<evidence type="ECO:0000313" key="9">
    <source>
        <dbReference type="Proteomes" id="UP000230935"/>
    </source>
</evidence>
<dbReference type="GO" id="GO:0030288">
    <property type="term" value="C:outer membrane-bounded periplasmic space"/>
    <property type="evidence" value="ECO:0007669"/>
    <property type="project" value="TreeGrafter"/>
</dbReference>
<keyword evidence="6" id="KW-1133">Transmembrane helix</keyword>
<dbReference type="PANTHER" id="PTHR32060:SF30">
    <property type="entry name" value="CARBOXY-TERMINAL PROCESSING PROTEASE CTPA"/>
    <property type="match status" value="1"/>
</dbReference>
<dbReference type="PROSITE" id="PS50106">
    <property type="entry name" value="PDZ"/>
    <property type="match status" value="1"/>
</dbReference>
<dbReference type="EMBL" id="PEZZ01000004">
    <property type="protein sequence ID" value="PIS05532.1"/>
    <property type="molecule type" value="Genomic_DNA"/>
</dbReference>
<name>A0A2H0W2D7_9BACT</name>
<dbReference type="NCBIfam" id="TIGR00225">
    <property type="entry name" value="prc"/>
    <property type="match status" value="1"/>
</dbReference>
<dbReference type="Pfam" id="PF17820">
    <property type="entry name" value="PDZ_6"/>
    <property type="match status" value="1"/>
</dbReference>
<dbReference type="InterPro" id="IPR004447">
    <property type="entry name" value="Peptidase_S41A"/>
</dbReference>
<dbReference type="GO" id="GO:0006508">
    <property type="term" value="P:proteolysis"/>
    <property type="evidence" value="ECO:0007669"/>
    <property type="project" value="UniProtKB-KW"/>
</dbReference>
<dbReference type="CDD" id="cd07560">
    <property type="entry name" value="Peptidase_S41_CPP"/>
    <property type="match status" value="1"/>
</dbReference>
<dbReference type="Gene3D" id="3.30.750.44">
    <property type="match status" value="1"/>
</dbReference>
<reference evidence="9" key="1">
    <citation type="submission" date="2017-09" db="EMBL/GenBank/DDBJ databases">
        <title>Depth-based differentiation of microbial function through sediment-hosted aquifers and enrichment of novel symbionts in the deep terrestrial subsurface.</title>
        <authorList>
            <person name="Probst A.J."/>
            <person name="Ladd B."/>
            <person name="Jarett J.K."/>
            <person name="Geller-Mcgrath D.E."/>
            <person name="Sieber C.M.K."/>
            <person name="Emerson J.B."/>
            <person name="Anantharaman K."/>
            <person name="Thomas B.C."/>
            <person name="Malmstrom R."/>
            <person name="Stieglmeier M."/>
            <person name="Klingl A."/>
            <person name="Woyke T."/>
            <person name="Ryan C.M."/>
            <person name="Banfield J.F."/>
        </authorList>
    </citation>
    <scope>NUCLEOTIDE SEQUENCE [LARGE SCALE GENOMIC DNA]</scope>
</reference>
<dbReference type="SUPFAM" id="SSF52096">
    <property type="entry name" value="ClpP/crotonase"/>
    <property type="match status" value="1"/>
</dbReference>
<accession>A0A2H0W2D7</accession>
<evidence type="ECO:0000256" key="1">
    <source>
        <dbReference type="ARBA" id="ARBA00009179"/>
    </source>
</evidence>
<dbReference type="Gene3D" id="3.90.226.10">
    <property type="entry name" value="2-enoyl-CoA Hydratase, Chain A, domain 1"/>
    <property type="match status" value="1"/>
</dbReference>